<evidence type="ECO:0000256" key="5">
    <source>
        <dbReference type="ARBA" id="ARBA00022840"/>
    </source>
</evidence>
<accession>A0A1F6UXR7</accession>
<feature type="domain" description="DALR anticodon binding" evidence="11">
    <location>
        <begin position="451"/>
        <end position="561"/>
    </location>
</feature>
<protein>
    <recommendedName>
        <fullName evidence="2 9">Arginine--tRNA ligase</fullName>
        <ecNumber evidence="2 9">6.1.1.19</ecNumber>
    </recommendedName>
</protein>
<dbReference type="InterPro" id="IPR036695">
    <property type="entry name" value="Arg-tRNA-synth_N_sf"/>
</dbReference>
<dbReference type="GO" id="GO:0004814">
    <property type="term" value="F:arginine-tRNA ligase activity"/>
    <property type="evidence" value="ECO:0007669"/>
    <property type="project" value="UniProtKB-UniRule"/>
</dbReference>
<dbReference type="GO" id="GO:0005737">
    <property type="term" value="C:cytoplasm"/>
    <property type="evidence" value="ECO:0007669"/>
    <property type="project" value="UniProtKB-UniRule"/>
</dbReference>
<dbReference type="Gene3D" id="1.10.730.10">
    <property type="entry name" value="Isoleucyl-tRNA Synthetase, Domain 1"/>
    <property type="match status" value="1"/>
</dbReference>
<evidence type="ECO:0000256" key="8">
    <source>
        <dbReference type="ARBA" id="ARBA00049339"/>
    </source>
</evidence>
<evidence type="ECO:0000256" key="1">
    <source>
        <dbReference type="ARBA" id="ARBA00005594"/>
    </source>
</evidence>
<dbReference type="GO" id="GO:0005524">
    <property type="term" value="F:ATP binding"/>
    <property type="evidence" value="ECO:0007669"/>
    <property type="project" value="UniProtKB-KW"/>
</dbReference>
<proteinExistence type="inferred from homology"/>
<sequence length="561" mass="63023">MINIKEKIEEFIKVALTELSLKGEIVLEHPGLLEHGDFSSNIAMALAKERKTSPFKLAEEIVSKIKKDDYIKKIEVVPPGFINFYLSNKFFAESLNSILKEAKDFGRSKELVGQKIMIEYTDPNPFKEFHIGHLMSNSIGESISRLIEWGGAEVKRACYQGDVGMHVAKAIFGLLKLGLPSESATLREKVSALGKAYVLGAEEFERNHAEIDAINKKIYEKSDREINELYVKGRAWSLEYFEEIYKKLDTKFNFYFFESESGGIGGEIVRKNIGKIFEESDGAIIFRGENYGLHTRVFINSFGLPTYEAKELGLAKIKYDKYSYDTSIVITGNEVNDYFKVLLQALTLVFPELAKKTRHISHGMLRLPTGKMSSRKGEVVPAEDLFAVLEEAVNKKMGPERFASAEEKKEIAEIVSIGAMKFSILKQSPGRDIIFDIQKAISLEGDSGPYLQYTATRANSVLEKARAAGILPKINEAKSGELERCLYRFPEIIKTARENLSPQYVADYLLDLAQAFNNYYNQVMIIDDSNESPYKVALAAAVAQVITNGLNILGIKVPKKM</sequence>
<organism evidence="13 14">
    <name type="scientific">Candidatus Nomurabacteria bacterium RIFCSPHIGHO2_01_FULL_39_9</name>
    <dbReference type="NCBI Taxonomy" id="1801735"/>
    <lineage>
        <taxon>Bacteria</taxon>
        <taxon>Candidatus Nomuraibacteriota</taxon>
    </lineage>
</organism>
<evidence type="ECO:0000259" key="12">
    <source>
        <dbReference type="SMART" id="SM01016"/>
    </source>
</evidence>
<dbReference type="STRING" id="1801735.A2645_00190"/>
<keyword evidence="6 10" id="KW-0648">Protein biosynthesis</keyword>
<evidence type="ECO:0000256" key="10">
    <source>
        <dbReference type="RuleBase" id="RU363038"/>
    </source>
</evidence>
<keyword evidence="5 10" id="KW-0067">ATP-binding</keyword>
<dbReference type="InterPro" id="IPR001278">
    <property type="entry name" value="Arg-tRNA-ligase"/>
</dbReference>
<evidence type="ECO:0000256" key="7">
    <source>
        <dbReference type="ARBA" id="ARBA00023146"/>
    </source>
</evidence>
<dbReference type="PRINTS" id="PR01038">
    <property type="entry name" value="TRNASYNTHARG"/>
</dbReference>
<dbReference type="Gene3D" id="3.40.50.620">
    <property type="entry name" value="HUPs"/>
    <property type="match status" value="1"/>
</dbReference>
<dbReference type="EC" id="6.1.1.19" evidence="2 9"/>
<dbReference type="Pfam" id="PF05746">
    <property type="entry name" value="DALR_1"/>
    <property type="match status" value="1"/>
</dbReference>
<evidence type="ECO:0000256" key="2">
    <source>
        <dbReference type="ARBA" id="ARBA00012837"/>
    </source>
</evidence>
<dbReference type="Pfam" id="PF00750">
    <property type="entry name" value="tRNA-synt_1d"/>
    <property type="match status" value="1"/>
</dbReference>
<dbReference type="InterPro" id="IPR035684">
    <property type="entry name" value="ArgRS_core"/>
</dbReference>
<dbReference type="AlphaFoldDB" id="A0A1F6UXR7"/>
<keyword evidence="4 10" id="KW-0547">Nucleotide-binding</keyword>
<dbReference type="InterPro" id="IPR008909">
    <property type="entry name" value="DALR_anticod-bd"/>
</dbReference>
<evidence type="ECO:0000256" key="9">
    <source>
        <dbReference type="NCBIfam" id="TIGR00456"/>
    </source>
</evidence>
<evidence type="ECO:0000256" key="6">
    <source>
        <dbReference type="ARBA" id="ARBA00022917"/>
    </source>
</evidence>
<dbReference type="InterPro" id="IPR009080">
    <property type="entry name" value="tRNAsynth_Ia_anticodon-bd"/>
</dbReference>
<gene>
    <name evidence="13" type="ORF">A2645_00190</name>
</gene>
<dbReference type="Proteomes" id="UP000182253">
    <property type="component" value="Unassembled WGS sequence"/>
</dbReference>
<dbReference type="Gene3D" id="3.30.1360.70">
    <property type="entry name" value="Arginyl tRNA synthetase N-terminal domain"/>
    <property type="match status" value="1"/>
</dbReference>
<reference evidence="13 14" key="1">
    <citation type="journal article" date="2016" name="Nat. Commun.">
        <title>Thousands of microbial genomes shed light on interconnected biogeochemical processes in an aquifer system.</title>
        <authorList>
            <person name="Anantharaman K."/>
            <person name="Brown C.T."/>
            <person name="Hug L.A."/>
            <person name="Sharon I."/>
            <person name="Castelle C.J."/>
            <person name="Probst A.J."/>
            <person name="Thomas B.C."/>
            <person name="Singh A."/>
            <person name="Wilkins M.J."/>
            <person name="Karaoz U."/>
            <person name="Brodie E.L."/>
            <person name="Williams K.H."/>
            <person name="Hubbard S.S."/>
            <person name="Banfield J.F."/>
        </authorList>
    </citation>
    <scope>NUCLEOTIDE SEQUENCE [LARGE SCALE GENOMIC DNA]</scope>
</reference>
<dbReference type="Pfam" id="PF03485">
    <property type="entry name" value="Arg_tRNA_synt_N"/>
    <property type="match status" value="1"/>
</dbReference>
<evidence type="ECO:0000256" key="4">
    <source>
        <dbReference type="ARBA" id="ARBA00022741"/>
    </source>
</evidence>
<dbReference type="InterPro" id="IPR014729">
    <property type="entry name" value="Rossmann-like_a/b/a_fold"/>
</dbReference>
<dbReference type="SMART" id="SM01016">
    <property type="entry name" value="Arg_tRNA_synt_N"/>
    <property type="match status" value="1"/>
</dbReference>
<dbReference type="SUPFAM" id="SSF55190">
    <property type="entry name" value="Arginyl-tRNA synthetase (ArgRS), N-terminal 'additional' domain"/>
    <property type="match status" value="1"/>
</dbReference>
<keyword evidence="3 10" id="KW-0436">Ligase</keyword>
<comment type="catalytic activity">
    <reaction evidence="8">
        <text>tRNA(Arg) + L-arginine + ATP = L-arginyl-tRNA(Arg) + AMP + diphosphate</text>
        <dbReference type="Rhea" id="RHEA:20301"/>
        <dbReference type="Rhea" id="RHEA-COMP:9658"/>
        <dbReference type="Rhea" id="RHEA-COMP:9673"/>
        <dbReference type="ChEBI" id="CHEBI:30616"/>
        <dbReference type="ChEBI" id="CHEBI:32682"/>
        <dbReference type="ChEBI" id="CHEBI:33019"/>
        <dbReference type="ChEBI" id="CHEBI:78442"/>
        <dbReference type="ChEBI" id="CHEBI:78513"/>
        <dbReference type="ChEBI" id="CHEBI:456215"/>
        <dbReference type="EC" id="6.1.1.19"/>
    </reaction>
</comment>
<dbReference type="NCBIfam" id="TIGR00456">
    <property type="entry name" value="argS"/>
    <property type="match status" value="1"/>
</dbReference>
<dbReference type="SMART" id="SM00836">
    <property type="entry name" value="DALR_1"/>
    <property type="match status" value="1"/>
</dbReference>
<keyword evidence="7 10" id="KW-0030">Aminoacyl-tRNA synthetase</keyword>
<evidence type="ECO:0000313" key="13">
    <source>
        <dbReference type="EMBL" id="OGI62197.1"/>
    </source>
</evidence>
<name>A0A1F6UXR7_9BACT</name>
<dbReference type="EMBL" id="MFTL01000002">
    <property type="protein sequence ID" value="OGI62197.1"/>
    <property type="molecule type" value="Genomic_DNA"/>
</dbReference>
<dbReference type="PANTHER" id="PTHR11956:SF5">
    <property type="entry name" value="ARGININE--TRNA LIGASE, CYTOPLASMIC"/>
    <property type="match status" value="1"/>
</dbReference>
<evidence type="ECO:0000259" key="11">
    <source>
        <dbReference type="SMART" id="SM00836"/>
    </source>
</evidence>
<comment type="caution">
    <text evidence="13">The sequence shown here is derived from an EMBL/GenBank/DDBJ whole genome shotgun (WGS) entry which is preliminary data.</text>
</comment>
<dbReference type="GO" id="GO:0006420">
    <property type="term" value="P:arginyl-tRNA aminoacylation"/>
    <property type="evidence" value="ECO:0007669"/>
    <property type="project" value="UniProtKB-UniRule"/>
</dbReference>
<dbReference type="SUPFAM" id="SSF47323">
    <property type="entry name" value="Anticodon-binding domain of a subclass of class I aminoacyl-tRNA synthetases"/>
    <property type="match status" value="1"/>
</dbReference>
<dbReference type="PANTHER" id="PTHR11956">
    <property type="entry name" value="ARGINYL-TRNA SYNTHETASE"/>
    <property type="match status" value="1"/>
</dbReference>
<evidence type="ECO:0000256" key="3">
    <source>
        <dbReference type="ARBA" id="ARBA00022598"/>
    </source>
</evidence>
<comment type="similarity">
    <text evidence="1 10">Belongs to the class-I aminoacyl-tRNA synthetase family.</text>
</comment>
<dbReference type="InterPro" id="IPR005148">
    <property type="entry name" value="Arg-tRNA-synth_N"/>
</dbReference>
<dbReference type="SUPFAM" id="SSF52374">
    <property type="entry name" value="Nucleotidylyl transferase"/>
    <property type="match status" value="1"/>
</dbReference>
<feature type="domain" description="Arginyl tRNA synthetase N-terminal" evidence="12">
    <location>
        <begin position="2"/>
        <end position="86"/>
    </location>
</feature>
<evidence type="ECO:0000313" key="14">
    <source>
        <dbReference type="Proteomes" id="UP000182253"/>
    </source>
</evidence>